<dbReference type="EMBL" id="CP013344">
    <property type="protein sequence ID" value="AMU91583.1"/>
    <property type="molecule type" value="Genomic_DNA"/>
</dbReference>
<dbReference type="RefSeq" id="WP_054731603.1">
    <property type="nucleotide sequence ID" value="NZ_CP009429.1"/>
</dbReference>
<evidence type="ECO:0000313" key="2">
    <source>
        <dbReference type="Proteomes" id="UP000076088"/>
    </source>
</evidence>
<keyword evidence="2" id="KW-1185">Reference proteome</keyword>
<accession>A0AAC9FGJ6</accession>
<protein>
    <submittedName>
        <fullName evidence="1">Uncharacterized protein</fullName>
    </submittedName>
</protein>
<organism evidence="1 2">
    <name type="scientific">Sphingopyxis macrogoltabida</name>
    <name type="common">Sphingomonas macrogoltabidus</name>
    <dbReference type="NCBI Taxonomy" id="33050"/>
    <lineage>
        <taxon>Bacteria</taxon>
        <taxon>Pseudomonadati</taxon>
        <taxon>Pseudomonadota</taxon>
        <taxon>Alphaproteobacteria</taxon>
        <taxon>Sphingomonadales</taxon>
        <taxon>Sphingomonadaceae</taxon>
        <taxon>Sphingopyxis</taxon>
    </lineage>
</organism>
<reference evidence="2" key="1">
    <citation type="submission" date="2015-11" db="EMBL/GenBank/DDBJ databases">
        <title>Complete genome sequence of a polyethylene-glycol degrader Sphingopyxis macrogoltabida 203N (NBRC 111659).</title>
        <authorList>
            <person name="Yoshiyuki O."/>
            <person name="Shouta N."/>
            <person name="Nagata Y."/>
            <person name="Numata M."/>
            <person name="Tsuchikane K."/>
            <person name="Hosoyama A."/>
            <person name="Yamazoe A."/>
            <person name="Tsuda M."/>
            <person name="Fujita N."/>
            <person name="Kawai F."/>
        </authorList>
    </citation>
    <scope>NUCLEOTIDE SEQUENCE [LARGE SCALE GENOMIC DNA]</scope>
    <source>
        <strain evidence="2">203N</strain>
    </source>
</reference>
<sequence length="243" mass="27075">MPNELKTEIVAKIPVGQLTELRVAIVSLNGSEHLDIRRFEDRGLPEMVALSEGFAVPRNRVVELCDAITMASDKLGLHFHSSTESTANMEIIMPETEGLSPAARAAFEWAITVPPMEKITEQPDFKRHMDHLSDAESVAVLRALESRAAALDAEGKEMLTYIAERADPSLTPAQIRACDWACTIHADLTGHPDFLEYFGALTPEERKQCGVELRRRGEMQRREADLLEEEGRRRFGADFMTGG</sequence>
<dbReference type="AlphaFoldDB" id="A0AAC9FGJ6"/>
<dbReference type="KEGG" id="smaz:LH19_20855"/>
<reference evidence="1 2" key="2">
    <citation type="journal article" date="2016" name="Genome Announc.">
        <title>Complete Genome Sequence of Sphingopyxis macrogoltabida Strain 203N (NBRC 111659), a Polyethylene Glycol Degrader.</title>
        <authorList>
            <person name="Ohtsubo Y."/>
            <person name="Nonoyama S."/>
            <person name="Nagata Y."/>
            <person name="Numata M."/>
            <person name="Tsuchikane K."/>
            <person name="Hosoyama A."/>
            <person name="Yamazoe A."/>
            <person name="Tsuda M."/>
            <person name="Fujita N."/>
            <person name="Kawai F."/>
        </authorList>
    </citation>
    <scope>NUCLEOTIDE SEQUENCE [LARGE SCALE GENOMIC DNA]</scope>
    <source>
        <strain evidence="1 2">203N</strain>
    </source>
</reference>
<evidence type="ECO:0000313" key="1">
    <source>
        <dbReference type="EMBL" id="AMU91583.1"/>
    </source>
</evidence>
<name>A0AAC9FGJ6_SPHMC</name>
<gene>
    <name evidence="1" type="ORF">ATM17_21445</name>
</gene>
<dbReference type="Proteomes" id="UP000076088">
    <property type="component" value="Chromosome"/>
</dbReference>
<proteinExistence type="predicted"/>